<organism evidence="4 5">
    <name type="scientific">Lysinibacter cavernae</name>
    <dbReference type="NCBI Taxonomy" id="1640652"/>
    <lineage>
        <taxon>Bacteria</taxon>
        <taxon>Bacillati</taxon>
        <taxon>Actinomycetota</taxon>
        <taxon>Actinomycetes</taxon>
        <taxon>Micrococcales</taxon>
        <taxon>Microbacteriaceae</taxon>
        <taxon>Lysinibacter</taxon>
    </lineage>
</organism>
<evidence type="ECO:0000313" key="5">
    <source>
        <dbReference type="Proteomes" id="UP000541033"/>
    </source>
</evidence>
<dbReference type="Proteomes" id="UP000541033">
    <property type="component" value="Unassembled WGS sequence"/>
</dbReference>
<evidence type="ECO:0000313" key="4">
    <source>
        <dbReference type="EMBL" id="NIH54000.1"/>
    </source>
</evidence>
<feature type="compositionally biased region" description="Polar residues" evidence="1">
    <location>
        <begin position="106"/>
        <end position="123"/>
    </location>
</feature>
<keyword evidence="2" id="KW-0472">Membrane</keyword>
<keyword evidence="5" id="KW-1185">Reference proteome</keyword>
<dbReference type="AlphaFoldDB" id="A0A7X5R1K4"/>
<feature type="domain" description="DUF7617" evidence="3">
    <location>
        <begin position="559"/>
        <end position="623"/>
    </location>
</feature>
<evidence type="ECO:0000256" key="1">
    <source>
        <dbReference type="SAM" id="MobiDB-lite"/>
    </source>
</evidence>
<feature type="compositionally biased region" description="Gly residues" evidence="1">
    <location>
        <begin position="699"/>
        <end position="741"/>
    </location>
</feature>
<dbReference type="EMBL" id="JAAMOX010000001">
    <property type="protein sequence ID" value="NIH54000.1"/>
    <property type="molecule type" value="Genomic_DNA"/>
</dbReference>
<dbReference type="InterPro" id="IPR049947">
    <property type="entry name" value="Cu_Am_Ox_Cu-bd"/>
</dbReference>
<dbReference type="InterPro" id="IPR055388">
    <property type="entry name" value="DUF7617"/>
</dbReference>
<dbReference type="RefSeq" id="WP_167150064.1">
    <property type="nucleotide sequence ID" value="NZ_JAAMOX010000001.1"/>
</dbReference>
<feature type="region of interest" description="Disordered" evidence="1">
    <location>
        <begin position="686"/>
        <end position="756"/>
    </location>
</feature>
<protein>
    <recommendedName>
        <fullName evidence="3">DUF7617 domain-containing protein</fullName>
    </recommendedName>
</protein>
<feature type="transmembrane region" description="Helical" evidence="2">
    <location>
        <begin position="773"/>
        <end position="795"/>
    </location>
</feature>
<keyword evidence="2" id="KW-0812">Transmembrane</keyword>
<comment type="caution">
    <text evidence="4">The sequence shown here is derived from an EMBL/GenBank/DDBJ whole genome shotgun (WGS) entry which is preliminary data.</text>
</comment>
<name>A0A7X5R1K4_9MICO</name>
<dbReference type="PROSITE" id="PS01165">
    <property type="entry name" value="COPPER_AMINE_OXID_2"/>
    <property type="match status" value="1"/>
</dbReference>
<evidence type="ECO:0000256" key="2">
    <source>
        <dbReference type="SAM" id="Phobius"/>
    </source>
</evidence>
<keyword evidence="2" id="KW-1133">Transmembrane helix</keyword>
<proteinExistence type="predicted"/>
<gene>
    <name evidence="4" type="ORF">FHX76_001868</name>
</gene>
<dbReference type="Pfam" id="PF24593">
    <property type="entry name" value="DUF7617"/>
    <property type="match status" value="1"/>
</dbReference>
<evidence type="ECO:0000259" key="3">
    <source>
        <dbReference type="Pfam" id="PF24593"/>
    </source>
</evidence>
<accession>A0A7X5R1K4</accession>
<reference evidence="4 5" key="1">
    <citation type="submission" date="2020-02" db="EMBL/GenBank/DDBJ databases">
        <title>Sequencing the genomes of 1000 actinobacteria strains.</title>
        <authorList>
            <person name="Klenk H.-P."/>
        </authorList>
    </citation>
    <scope>NUCLEOTIDE SEQUENCE [LARGE SCALE GENOMIC DNA]</scope>
    <source>
        <strain evidence="4 5">DSM 27960</strain>
    </source>
</reference>
<feature type="region of interest" description="Disordered" evidence="1">
    <location>
        <begin position="99"/>
        <end position="123"/>
    </location>
</feature>
<sequence length="801" mass="81025">MSTRALSSRRLFALVAAATLCGATLITSVGQSSADAAGTALAAPPLATVVTTGANLDNYGNTVAAVLPEAENTTLVPTTRRTVSKAQLWCWPDTTMDEDDDRRGTAANQSVLTPRNNTSIGGSVGSNPNVTAWIIDGDSIQYSGETATCNKSSEIYGDLDGPFDITATGSPSKFLEQYTTAPVGDSIASGGSFWKSYDVANPVVSADGKYVFNGSVTLGPYFLADAVPTRIWFGSIPGFSDMKYPNPGIRADSSDSAYLSVAQPGMSVAKQACIYSGHADADTLCDVENHDAWSNDVVVPEGATVYWRVSVINTGNLPLVDIAVAAGADCTNLTFGASLAVGAVESLRCETAGVSHLPTGEDSPVTVQANVQDQTRPGVFGQGQSVGERYRAAYEALGQDALLVSTDSANVRTGAADIQLVVEVCVPGTACDEADDSQWVKHSIIPVGSDVAWRLSVTNSGTLNLADVAIGSDALSGGTEDAAFAACLVAIGDGTLAVDETKRATCTTPTVTATQLKTINTAQATATPVDELGVQLPAFERNSVKSNTDAASVIPVPAKISVTQQVCTQSDLTLCDPADDGLWVDSQELPSGSSAMWRMTVTNEGGVGLSDVTVTVQLTGSLTGEAVSCRVILPGTLAVGETSAPLTCSTEDIPDGELVAAVSAVGTPVAGTEAAVESPVVEASVTLKKDAVEPPEDGGNTGGNGGGNTGNNGGTGGGNGGNTGNGSGSGSGGGGTNGSGSTGKTPQGSAQNGLGADAQAQAQKLAHTGAETFGLVLGSGAALLLGLVLVALRVLPRRRVS</sequence>